<feature type="modified residue" description="N6-carboxylysine" evidence="6 7">
    <location>
        <position position="207"/>
    </location>
</feature>
<dbReference type="InterPro" id="IPR032466">
    <property type="entry name" value="Metal_Hydrolase"/>
</dbReference>
<evidence type="ECO:0000313" key="13">
    <source>
        <dbReference type="EMBL" id="SNS31005.1"/>
    </source>
</evidence>
<dbReference type="InterPro" id="IPR006680">
    <property type="entry name" value="Amidohydro-rel"/>
</dbReference>
<feature type="binding site" description="via carbamate group" evidence="6 8">
    <location>
        <position position="207"/>
    </location>
    <ligand>
        <name>Ni(2+)</name>
        <dbReference type="ChEBI" id="CHEBI:49786"/>
        <label>2</label>
    </ligand>
</feature>
<comment type="subunit">
    <text evidence="6">Heterotrimer of UreA (gamma), UreB (beta) and UreC (alpha) subunits. Three heterotrimers associate to form the active enzyme.</text>
</comment>
<dbReference type="InterPro" id="IPR005848">
    <property type="entry name" value="Urease_asu"/>
</dbReference>
<feature type="binding site" evidence="6 8">
    <location>
        <position position="129"/>
    </location>
    <ligand>
        <name>Ni(2+)</name>
        <dbReference type="ChEBI" id="CHEBI:49786"/>
        <label>1</label>
    </ligand>
</feature>
<dbReference type="EMBL" id="FZOD01000007">
    <property type="protein sequence ID" value="SNS31005.1"/>
    <property type="molecule type" value="Genomic_DNA"/>
</dbReference>
<feature type="binding site" evidence="6 8">
    <location>
        <position position="127"/>
    </location>
    <ligand>
        <name>Ni(2+)</name>
        <dbReference type="ChEBI" id="CHEBI:49786"/>
        <label>1</label>
    </ligand>
</feature>
<evidence type="ECO:0000256" key="5">
    <source>
        <dbReference type="ARBA" id="ARBA00047778"/>
    </source>
</evidence>
<comment type="catalytic activity">
    <reaction evidence="5 6">
        <text>urea + 2 H2O + H(+) = hydrogencarbonate + 2 NH4(+)</text>
        <dbReference type="Rhea" id="RHEA:20557"/>
        <dbReference type="ChEBI" id="CHEBI:15377"/>
        <dbReference type="ChEBI" id="CHEBI:15378"/>
        <dbReference type="ChEBI" id="CHEBI:16199"/>
        <dbReference type="ChEBI" id="CHEBI:17544"/>
        <dbReference type="ChEBI" id="CHEBI:28938"/>
        <dbReference type="EC" id="3.5.1.5"/>
    </reaction>
</comment>
<feature type="binding site" evidence="6 8">
    <location>
        <position position="350"/>
    </location>
    <ligand>
        <name>Ni(2+)</name>
        <dbReference type="ChEBI" id="CHEBI:49786"/>
        <label>1</label>
    </ligand>
</feature>
<name>A0A239DF29_9ACTN</name>
<evidence type="ECO:0000256" key="11">
    <source>
        <dbReference type="RuleBase" id="RU004158"/>
    </source>
</evidence>
<evidence type="ECO:0000256" key="2">
    <source>
        <dbReference type="ARBA" id="ARBA00022596"/>
    </source>
</evidence>
<evidence type="ECO:0000256" key="10">
    <source>
        <dbReference type="PROSITE-ProRule" id="PRU00700"/>
    </source>
</evidence>
<dbReference type="Proteomes" id="UP000198282">
    <property type="component" value="Unassembled WGS sequence"/>
</dbReference>
<evidence type="ECO:0000256" key="9">
    <source>
        <dbReference type="PIRSR" id="PIRSR611612-52"/>
    </source>
</evidence>
<evidence type="ECO:0000259" key="12">
    <source>
        <dbReference type="PROSITE" id="PS51368"/>
    </source>
</evidence>
<gene>
    <name evidence="6" type="primary">ureC</name>
    <name evidence="13" type="ORF">SAMN05216276_1007105</name>
</gene>
<feature type="domain" description="Urease" evidence="12">
    <location>
        <begin position="122"/>
        <end position="550"/>
    </location>
</feature>
<evidence type="ECO:0000256" key="4">
    <source>
        <dbReference type="ARBA" id="ARBA00022801"/>
    </source>
</evidence>
<feature type="active site" description="Proton donor" evidence="6 9">
    <location>
        <position position="310"/>
    </location>
</feature>
<accession>A0A239DF29</accession>
<keyword evidence="14" id="KW-1185">Reference proteome</keyword>
<dbReference type="PANTHER" id="PTHR43440:SF1">
    <property type="entry name" value="UREASE"/>
    <property type="match status" value="1"/>
</dbReference>
<sequence length="550" mass="57285">MVSVYGPRRGDRVRLGDSGLVVEVEHDSQKPGEEFLVGFGKTARDGLHLKAASIADTCDLVISNVLILDPVLGVRTASIGIREGRVHAIGRAGNPDTLDDVDVVVGTGTTIVSGEGLIATAGAIDTHVHLLSPRIMEASLASGVTTIIGQEFGPVWGVGVNSPWALRHAFNAFDAWPVNIGFLARGSSSHPAPLVEALVEGGASGFKVHEDMGAHTRALDTALRVAEEHDVQVALHTDGLNECLSVEDTLAVLEGRTIHAFHIEGCGGGHVPDVLRLAGVANVIGSSTNPTLPFGRDAVAEHHGMIVSVHGLDPGLPEDVALAGDRIRAGTMGAEGVLHDLGVIGITSSDAQGMGRAGETVRRTFAMAGKMKGELGAPEGHDNERVLRYLAKLTINPAIAHGLSHEVGSLEPGKLADIVLWRPDHFGAKPQLVLKAGFPAYGVTGDPNASTDACEPLVLGPQFGAYGATPADLSVAFVSGAAADTGDDHMTTRRRRVGVRGTRGIGPADMVRNSRLGSVQVDALGRVTLDGDPVRSAPAESISLNRLYFL</sequence>
<evidence type="ECO:0000256" key="7">
    <source>
        <dbReference type="PIRSR" id="PIRSR611612-50"/>
    </source>
</evidence>
<dbReference type="GO" id="GO:0009039">
    <property type="term" value="F:urease activity"/>
    <property type="evidence" value="ECO:0007669"/>
    <property type="project" value="UniProtKB-UniRule"/>
</dbReference>
<comment type="subcellular location">
    <subcellularLocation>
        <location evidence="6 10">Cytoplasm</location>
    </subcellularLocation>
</comment>
<dbReference type="PANTHER" id="PTHR43440">
    <property type="entry name" value="UREASE"/>
    <property type="match status" value="1"/>
</dbReference>
<feature type="binding site" description="via carbamate group" evidence="6 8">
    <location>
        <position position="207"/>
    </location>
    <ligand>
        <name>Ni(2+)</name>
        <dbReference type="ChEBI" id="CHEBI:49786"/>
        <label>1</label>
    </ligand>
</feature>
<dbReference type="UniPathway" id="UPA00258">
    <property type="reaction ID" value="UER00370"/>
</dbReference>
<evidence type="ECO:0000313" key="14">
    <source>
        <dbReference type="Proteomes" id="UP000198282"/>
    </source>
</evidence>
<dbReference type="Pfam" id="PF00449">
    <property type="entry name" value="Urease_alpha"/>
    <property type="match status" value="1"/>
</dbReference>
<evidence type="ECO:0000256" key="3">
    <source>
        <dbReference type="ARBA" id="ARBA00022723"/>
    </source>
</evidence>
<evidence type="ECO:0000256" key="8">
    <source>
        <dbReference type="PIRSR" id="PIRSR611612-51"/>
    </source>
</evidence>
<dbReference type="HAMAP" id="MF_01953">
    <property type="entry name" value="Urease_alpha"/>
    <property type="match status" value="1"/>
</dbReference>
<evidence type="ECO:0000256" key="1">
    <source>
        <dbReference type="ARBA" id="ARBA00004897"/>
    </source>
</evidence>
<dbReference type="NCBIfam" id="NF009686">
    <property type="entry name" value="PRK13207.1"/>
    <property type="match status" value="1"/>
</dbReference>
<reference evidence="13 14" key="1">
    <citation type="submission" date="2017-06" db="EMBL/GenBank/DDBJ databases">
        <authorList>
            <person name="Kim H.J."/>
            <person name="Triplett B.A."/>
        </authorList>
    </citation>
    <scope>NUCLEOTIDE SEQUENCE [LARGE SCALE GENOMIC DNA]</scope>
    <source>
        <strain evidence="13 14">CGMCC 4.2132</strain>
    </source>
</reference>
<dbReference type="InterPro" id="IPR050112">
    <property type="entry name" value="Urease_alpha_subunit"/>
</dbReference>
<dbReference type="InterPro" id="IPR011612">
    <property type="entry name" value="Urease_alpha_N_dom"/>
</dbReference>
<dbReference type="InterPro" id="IPR029754">
    <property type="entry name" value="Urease_Ni-bd"/>
</dbReference>
<keyword evidence="4 6" id="KW-0378">Hydrolase</keyword>
<feature type="binding site" evidence="6 8">
    <location>
        <position position="236"/>
    </location>
    <ligand>
        <name>Ni(2+)</name>
        <dbReference type="ChEBI" id="CHEBI:49786"/>
        <label>2</label>
    </ligand>
</feature>
<dbReference type="PROSITE" id="PS51368">
    <property type="entry name" value="UREASE_3"/>
    <property type="match status" value="1"/>
</dbReference>
<feature type="binding site" evidence="6 10">
    <location>
        <position position="209"/>
    </location>
    <ligand>
        <name>substrate</name>
    </ligand>
</feature>
<dbReference type="SUPFAM" id="SSF51556">
    <property type="entry name" value="Metallo-dependent hydrolases"/>
    <property type="match status" value="1"/>
</dbReference>
<dbReference type="EC" id="3.5.1.5" evidence="6"/>
<proteinExistence type="inferred from homology"/>
<dbReference type="InterPro" id="IPR017951">
    <property type="entry name" value="Urease_asu_c"/>
</dbReference>
<organism evidence="13 14">
    <name type="scientific">Streptosporangium subroseum</name>
    <dbReference type="NCBI Taxonomy" id="106412"/>
    <lineage>
        <taxon>Bacteria</taxon>
        <taxon>Bacillati</taxon>
        <taxon>Actinomycetota</taxon>
        <taxon>Actinomycetes</taxon>
        <taxon>Streptosporangiales</taxon>
        <taxon>Streptosporangiaceae</taxon>
        <taxon>Streptosporangium</taxon>
    </lineage>
</organism>
<dbReference type="GO" id="GO:0043419">
    <property type="term" value="P:urea catabolic process"/>
    <property type="evidence" value="ECO:0007669"/>
    <property type="project" value="UniProtKB-UniRule"/>
</dbReference>
<dbReference type="GO" id="GO:0016151">
    <property type="term" value="F:nickel cation binding"/>
    <property type="evidence" value="ECO:0007669"/>
    <property type="project" value="UniProtKB-UniRule"/>
</dbReference>
<protein>
    <recommendedName>
        <fullName evidence="6">Urease subunit alpha</fullName>
        <ecNumber evidence="6">3.5.1.5</ecNumber>
    </recommendedName>
    <alternativeName>
        <fullName evidence="6">Urea amidohydrolase subunit alpha</fullName>
    </alternativeName>
</protein>
<dbReference type="OrthoDB" id="9802793at2"/>
<comment type="PTM">
    <text evidence="7">Carbamylation allows a single lysine to coordinate two nickel ions.</text>
</comment>
<keyword evidence="6 10" id="KW-0963">Cytoplasm</keyword>
<dbReference type="AlphaFoldDB" id="A0A239DF29"/>
<comment type="similarity">
    <text evidence="6 11">Belongs to the metallo-dependent hydrolases superfamily. Urease alpha subunit family.</text>
</comment>
<dbReference type="InterPro" id="IPR011059">
    <property type="entry name" value="Metal-dep_hydrolase_composite"/>
</dbReference>
<dbReference type="Gene3D" id="2.30.40.10">
    <property type="entry name" value="Urease, subunit C, domain 1"/>
    <property type="match status" value="1"/>
</dbReference>
<comment type="cofactor">
    <cofactor evidence="6 8">
        <name>Ni cation</name>
        <dbReference type="ChEBI" id="CHEBI:25516"/>
    </cofactor>
    <text evidence="6 8">Binds 2 nickel ions per subunit.</text>
</comment>
<dbReference type="SUPFAM" id="SSF51338">
    <property type="entry name" value="Composite domain of metallo-dependent hydrolases"/>
    <property type="match status" value="1"/>
</dbReference>
<evidence type="ECO:0000256" key="6">
    <source>
        <dbReference type="HAMAP-Rule" id="MF_01953"/>
    </source>
</evidence>
<keyword evidence="2 6" id="KW-0533">Nickel</keyword>
<feature type="binding site" evidence="6 8">
    <location>
        <position position="262"/>
    </location>
    <ligand>
        <name>Ni(2+)</name>
        <dbReference type="ChEBI" id="CHEBI:49786"/>
        <label>2</label>
    </ligand>
</feature>
<dbReference type="PRINTS" id="PR01752">
    <property type="entry name" value="UREASE"/>
</dbReference>
<dbReference type="Pfam" id="PF01979">
    <property type="entry name" value="Amidohydro_1"/>
    <property type="match status" value="1"/>
</dbReference>
<comment type="PTM">
    <text evidence="6">Carboxylation allows a single lysine to coordinate two nickel ions.</text>
</comment>
<dbReference type="GO" id="GO:0005737">
    <property type="term" value="C:cytoplasm"/>
    <property type="evidence" value="ECO:0007669"/>
    <property type="project" value="UniProtKB-SubCell"/>
</dbReference>
<keyword evidence="3 6" id="KW-0479">Metal-binding</keyword>
<comment type="pathway">
    <text evidence="1 6">Nitrogen metabolism; urea degradation; CO(2) and NH(3) from urea (urease route): step 1/1.</text>
</comment>
<dbReference type="Gene3D" id="3.20.20.140">
    <property type="entry name" value="Metal-dependent hydrolases"/>
    <property type="match status" value="1"/>
</dbReference>
<dbReference type="PROSITE" id="PS01120">
    <property type="entry name" value="UREASE_1"/>
    <property type="match status" value="1"/>
</dbReference>